<name>A0A139BXH3_9PROT</name>
<feature type="repeat" description="TPR" evidence="8">
    <location>
        <begin position="267"/>
        <end position="300"/>
    </location>
</feature>
<evidence type="ECO:0000256" key="1">
    <source>
        <dbReference type="ARBA" id="ARBA00004922"/>
    </source>
</evidence>
<keyword evidence="6" id="KW-0677">Repeat</keyword>
<dbReference type="Pfam" id="PF13844">
    <property type="entry name" value="Glyco_transf_41"/>
    <property type="match status" value="2"/>
</dbReference>
<dbReference type="PROSITE" id="PS50293">
    <property type="entry name" value="TPR_REGION"/>
    <property type="match status" value="6"/>
</dbReference>
<dbReference type="Proteomes" id="UP000070578">
    <property type="component" value="Unassembled WGS sequence"/>
</dbReference>
<sequence length="751" mass="82856">MSLFDRFCSTGPAPADSIRGSMDTSEQESTRLIDAGHVLEAQGRLDAAIQCYLDAIPLAPNPARAHLNQGNVLLLKGDLDGALQAFRTAIKHKPDYAGAYYNIGNALLGNGQLDEAAANYRSALEIQPDYAEVHCSLGVTLKELGQPDDAIASFQRAIKLNPDLIEAHLNLGHVLQTLGQLENAVTCYQHATEFKPDLAEAHSNLGFALQKLGQFENAVTSYRRALDIQPDYADALNNLGNILKELGQHDVAVSCYRRALEVKPDYAEALNNLGNALQDLGQYESAESCYQRALEVKPDYTEALNNLGIVLQDLGRLDGAMDIYRQILALKPDYVNAHHGLLFALNYTAGNTPSYHLEQARRYGRIVAEKVGARFTSWQCATHPKRLRVGLVSGDLISHPVGFFLEGLLAQIDPARIELVAYPTHRREDELTTRIRPRFSEWKPLTNLSDETAARLIHADGVHVLVDLSGHTEHNRLPVFAWKPAPVQVTWLGYFATTGMAEMDYVLADEVGVPEAQQGQFIESVWYLPDTRLCFTTPLVDLPVAPLPALSNGMITFGCFQNLTKLGDEVLETWGEILAALPNAKLRLQCKQLGEPAQMEQLLQRCQHHGISHERVMMHKSTQREAYLAAHAEIDMILDTFPYPGGTTTCEALWMGVPTLTLAGDSLLARQGASLLTAAGLPEWVAASRQEYISKAIALAGDYTKLAALRSGLRQQVLASPLFDAPRFARHFENALWGMWQRHQAKPEKPA</sequence>
<comment type="similarity">
    <text evidence="2">Belongs to the glycosyltransferase 41 family. O-GlcNAc transferase subfamily.</text>
</comment>
<feature type="repeat" description="TPR" evidence="8">
    <location>
        <begin position="97"/>
        <end position="130"/>
    </location>
</feature>
<dbReference type="PROSITE" id="PS50005">
    <property type="entry name" value="TPR"/>
    <property type="match status" value="9"/>
</dbReference>
<comment type="pathway">
    <text evidence="1">Protein modification; protein glycosylation.</text>
</comment>
<evidence type="ECO:0000256" key="3">
    <source>
        <dbReference type="ARBA" id="ARBA00011970"/>
    </source>
</evidence>
<evidence type="ECO:0000256" key="4">
    <source>
        <dbReference type="ARBA" id="ARBA00022676"/>
    </source>
</evidence>
<dbReference type="PANTHER" id="PTHR44835">
    <property type="entry name" value="UDP-N-ACETYLGLUCOSAMINE--PEPTIDE N-ACETYLGLUCOSAMINYLTRANSFERASE SPINDLY-RELATED"/>
    <property type="match status" value="1"/>
</dbReference>
<dbReference type="GO" id="GO:0097363">
    <property type="term" value="F:protein O-acetylglucosaminyltransferase activity"/>
    <property type="evidence" value="ECO:0007669"/>
    <property type="project" value="UniProtKB-EC"/>
</dbReference>
<feature type="domain" description="O-GlcNAc transferase C-terminal" evidence="10">
    <location>
        <begin position="335"/>
        <end position="531"/>
    </location>
</feature>
<reference evidence="11 12" key="1">
    <citation type="submission" date="2016-02" db="EMBL/GenBank/DDBJ databases">
        <authorList>
            <person name="Wen L."/>
            <person name="He K."/>
            <person name="Yang H."/>
        </authorList>
    </citation>
    <scope>NUCLEOTIDE SEQUENCE [LARGE SCALE GENOMIC DNA]</scope>
    <source>
        <strain evidence="11">ShG14-8</strain>
    </source>
</reference>
<evidence type="ECO:0000313" key="12">
    <source>
        <dbReference type="Proteomes" id="UP000070578"/>
    </source>
</evidence>
<feature type="repeat" description="TPR" evidence="8">
    <location>
        <begin position="233"/>
        <end position="266"/>
    </location>
</feature>
<keyword evidence="5" id="KW-0808">Transferase</keyword>
<feature type="region of interest" description="Disordered" evidence="9">
    <location>
        <begin position="1"/>
        <end position="26"/>
    </location>
</feature>
<protein>
    <recommendedName>
        <fullName evidence="3">protein O-GlcNAc transferase</fullName>
        <ecNumber evidence="3">2.4.1.255</ecNumber>
    </recommendedName>
</protein>
<evidence type="ECO:0000256" key="7">
    <source>
        <dbReference type="ARBA" id="ARBA00022803"/>
    </source>
</evidence>
<evidence type="ECO:0000256" key="2">
    <source>
        <dbReference type="ARBA" id="ARBA00005386"/>
    </source>
</evidence>
<dbReference type="InterPro" id="IPR011990">
    <property type="entry name" value="TPR-like_helical_dom_sf"/>
</dbReference>
<feature type="repeat" description="TPR" evidence="8">
    <location>
        <begin position="131"/>
        <end position="164"/>
    </location>
</feature>
<feature type="repeat" description="TPR" evidence="8">
    <location>
        <begin position="199"/>
        <end position="232"/>
    </location>
</feature>
<dbReference type="Pfam" id="PF13414">
    <property type="entry name" value="TPR_11"/>
    <property type="match status" value="1"/>
</dbReference>
<evidence type="ECO:0000313" key="11">
    <source>
        <dbReference type="EMBL" id="KXS33660.1"/>
    </source>
</evidence>
<evidence type="ECO:0000256" key="5">
    <source>
        <dbReference type="ARBA" id="ARBA00022679"/>
    </source>
</evidence>
<dbReference type="InterPro" id="IPR051939">
    <property type="entry name" value="Glycosyltr_41/O-GlcNAc_trsf"/>
</dbReference>
<dbReference type="PATRIC" id="fig|1796491.3.peg.239"/>
<dbReference type="EMBL" id="LSLI01000003">
    <property type="protein sequence ID" value="KXS33660.1"/>
    <property type="molecule type" value="Genomic_DNA"/>
</dbReference>
<dbReference type="Pfam" id="PF13432">
    <property type="entry name" value="TPR_16"/>
    <property type="match status" value="1"/>
</dbReference>
<dbReference type="InterPro" id="IPR019734">
    <property type="entry name" value="TPR_rpt"/>
</dbReference>
<dbReference type="PANTHER" id="PTHR44835:SF1">
    <property type="entry name" value="PROTEIN O-GLCNAC TRANSFERASE"/>
    <property type="match status" value="1"/>
</dbReference>
<reference evidence="11 12" key="2">
    <citation type="submission" date="2016-03" db="EMBL/GenBank/DDBJ databases">
        <title>New uncultured bacterium of the family Gallionellaceae from acid mine drainage: description and reconstruction of genome based on metagenomic analysis of microbial community.</title>
        <authorList>
            <person name="Kadnikov V."/>
            <person name="Ivasenko D."/>
            <person name="Beletsky A."/>
            <person name="Mardanov A."/>
            <person name="Danilova E."/>
            <person name="Pimenov N."/>
            <person name="Karnachuk O."/>
            <person name="Ravin N."/>
        </authorList>
    </citation>
    <scope>NUCLEOTIDE SEQUENCE [LARGE SCALE GENOMIC DNA]</scope>
    <source>
        <strain evidence="11">ShG14-8</strain>
    </source>
</reference>
<feature type="domain" description="O-GlcNAc transferase C-terminal" evidence="10">
    <location>
        <begin position="550"/>
        <end position="730"/>
    </location>
</feature>
<dbReference type="Gene3D" id="1.25.40.10">
    <property type="entry name" value="Tetratricopeptide repeat domain"/>
    <property type="match status" value="4"/>
</dbReference>
<feature type="repeat" description="TPR" evidence="8">
    <location>
        <begin position="29"/>
        <end position="62"/>
    </location>
</feature>
<dbReference type="SUPFAM" id="SSF48452">
    <property type="entry name" value="TPR-like"/>
    <property type="match status" value="2"/>
</dbReference>
<gene>
    <name evidence="11" type="ORF">AWT59_0218</name>
</gene>
<dbReference type="EC" id="2.4.1.255" evidence="3"/>
<feature type="repeat" description="TPR" evidence="8">
    <location>
        <begin position="301"/>
        <end position="334"/>
    </location>
</feature>
<proteinExistence type="inferred from homology"/>
<dbReference type="SMART" id="SM00028">
    <property type="entry name" value="TPR"/>
    <property type="match status" value="9"/>
</dbReference>
<evidence type="ECO:0000256" key="8">
    <source>
        <dbReference type="PROSITE-ProRule" id="PRU00339"/>
    </source>
</evidence>
<dbReference type="Gene3D" id="3.40.50.2000">
    <property type="entry name" value="Glycogen Phosphorylase B"/>
    <property type="match status" value="1"/>
</dbReference>
<keyword evidence="7 8" id="KW-0802">TPR repeat</keyword>
<dbReference type="Pfam" id="PF13424">
    <property type="entry name" value="TPR_12"/>
    <property type="match status" value="2"/>
</dbReference>
<evidence type="ECO:0000259" key="10">
    <source>
        <dbReference type="Pfam" id="PF13844"/>
    </source>
</evidence>
<accession>A0A139BXH3</accession>
<keyword evidence="4" id="KW-0328">Glycosyltransferase</keyword>
<feature type="repeat" description="TPR" evidence="8">
    <location>
        <begin position="63"/>
        <end position="96"/>
    </location>
</feature>
<dbReference type="AlphaFoldDB" id="A0A139BXH3"/>
<dbReference type="InterPro" id="IPR029489">
    <property type="entry name" value="OGT/SEC/SPY_C"/>
</dbReference>
<organism evidence="11 12">
    <name type="scientific">Candidatus Gallionella acididurans</name>
    <dbReference type="NCBI Taxonomy" id="1796491"/>
    <lineage>
        <taxon>Bacteria</taxon>
        <taxon>Pseudomonadati</taxon>
        <taxon>Pseudomonadota</taxon>
        <taxon>Betaproteobacteria</taxon>
        <taxon>Nitrosomonadales</taxon>
        <taxon>Gallionellaceae</taxon>
        <taxon>Gallionella</taxon>
    </lineage>
</organism>
<dbReference type="Gene3D" id="3.40.50.11380">
    <property type="match status" value="1"/>
</dbReference>
<comment type="caution">
    <text evidence="11">The sequence shown here is derived from an EMBL/GenBank/DDBJ whole genome shotgun (WGS) entry which is preliminary data.</text>
</comment>
<dbReference type="SUPFAM" id="SSF53756">
    <property type="entry name" value="UDP-Glycosyltransferase/glycogen phosphorylase"/>
    <property type="match status" value="1"/>
</dbReference>
<evidence type="ECO:0000256" key="9">
    <source>
        <dbReference type="SAM" id="MobiDB-lite"/>
    </source>
</evidence>
<evidence type="ECO:0000256" key="6">
    <source>
        <dbReference type="ARBA" id="ARBA00022737"/>
    </source>
</evidence>
<feature type="repeat" description="TPR" evidence="8">
    <location>
        <begin position="165"/>
        <end position="198"/>
    </location>
</feature>